<dbReference type="Pfam" id="PF13246">
    <property type="entry name" value="Cation_ATPase"/>
    <property type="match status" value="1"/>
</dbReference>
<dbReference type="Gene3D" id="3.40.1110.10">
    <property type="entry name" value="Calcium-transporting ATPase, cytoplasmic domain N"/>
    <property type="match status" value="2"/>
</dbReference>
<feature type="region of interest" description="Disordered" evidence="10">
    <location>
        <begin position="768"/>
        <end position="792"/>
    </location>
</feature>
<dbReference type="Proteomes" id="UP000011081">
    <property type="component" value="Unassembled WGS sequence"/>
</dbReference>
<dbReference type="InterPro" id="IPR008250">
    <property type="entry name" value="ATPase_P-typ_transduc_dom_A_sf"/>
</dbReference>
<dbReference type="OrthoDB" id="48943at2759"/>
<dbReference type="SFLD" id="SFLDG00002">
    <property type="entry name" value="C1.7:_P-type_atpase_like"/>
    <property type="match status" value="1"/>
</dbReference>
<protein>
    <submittedName>
        <fullName evidence="13">HAD ATPase, P-type, family IC</fullName>
    </submittedName>
</protein>
<keyword evidence="5" id="KW-0067">ATP-binding</keyword>
<feature type="transmembrane region" description="Helical" evidence="11">
    <location>
        <begin position="12"/>
        <end position="31"/>
    </location>
</feature>
<dbReference type="Pfam" id="PF00122">
    <property type="entry name" value="E1-E2_ATPase"/>
    <property type="match status" value="1"/>
</dbReference>
<dbReference type="FunCoup" id="L2GWG0">
    <property type="interactions" value="180"/>
</dbReference>
<comment type="subcellular location">
    <subcellularLocation>
        <location evidence="1">Membrane</location>
        <topology evidence="1">Multi-pass membrane protein</topology>
    </subcellularLocation>
</comment>
<keyword evidence="2 11" id="KW-0812">Transmembrane</keyword>
<evidence type="ECO:0000256" key="5">
    <source>
        <dbReference type="ARBA" id="ARBA00022840"/>
    </source>
</evidence>
<evidence type="ECO:0000256" key="4">
    <source>
        <dbReference type="ARBA" id="ARBA00022741"/>
    </source>
</evidence>
<evidence type="ECO:0000256" key="8">
    <source>
        <dbReference type="ARBA" id="ARBA00022989"/>
    </source>
</evidence>
<dbReference type="SFLD" id="SFLDF00027">
    <property type="entry name" value="p-type_atpase"/>
    <property type="match status" value="1"/>
</dbReference>
<name>L2GWG0_VAVCU</name>
<feature type="transmembrane region" description="Helical" evidence="11">
    <location>
        <begin position="37"/>
        <end position="60"/>
    </location>
</feature>
<keyword evidence="8 11" id="KW-1133">Transmembrane helix</keyword>
<dbReference type="Gene3D" id="3.40.50.1000">
    <property type="entry name" value="HAD superfamily/HAD-like"/>
    <property type="match status" value="2"/>
</dbReference>
<keyword evidence="4" id="KW-0547">Nucleotide-binding</keyword>
<dbReference type="HOGENOM" id="CLU_001828_4_1_1"/>
<feature type="transmembrane region" description="Helical" evidence="11">
    <location>
        <begin position="1002"/>
        <end position="1018"/>
    </location>
</feature>
<keyword evidence="9 11" id="KW-0472">Membrane</keyword>
<keyword evidence="14" id="KW-1185">Reference proteome</keyword>
<dbReference type="OMA" id="WYYSLFN"/>
<dbReference type="InterPro" id="IPR044492">
    <property type="entry name" value="P_typ_ATPase_HD_dom"/>
</dbReference>
<dbReference type="InterPro" id="IPR059000">
    <property type="entry name" value="ATPase_P-type_domA"/>
</dbReference>
<dbReference type="GO" id="GO:0005524">
    <property type="term" value="F:ATP binding"/>
    <property type="evidence" value="ECO:0007669"/>
    <property type="project" value="UniProtKB-KW"/>
</dbReference>
<feature type="transmembrane region" description="Helical" evidence="11">
    <location>
        <begin position="182"/>
        <end position="201"/>
    </location>
</feature>
<feature type="transmembrane region" description="Helical" evidence="11">
    <location>
        <begin position="156"/>
        <end position="176"/>
    </location>
</feature>
<dbReference type="InParanoid" id="L2GWG0"/>
<dbReference type="AlphaFoldDB" id="L2GWG0"/>
<evidence type="ECO:0000313" key="14">
    <source>
        <dbReference type="Proteomes" id="UP000011081"/>
    </source>
</evidence>
<proteinExistence type="predicted"/>
<feature type="compositionally biased region" description="Basic and acidic residues" evidence="10">
    <location>
        <begin position="768"/>
        <end position="782"/>
    </location>
</feature>
<dbReference type="GO" id="GO:0019829">
    <property type="term" value="F:ATPase-coupled monoatomic cation transmembrane transporter activity"/>
    <property type="evidence" value="ECO:0007669"/>
    <property type="project" value="TreeGrafter"/>
</dbReference>
<feature type="domain" description="P-type ATPase A" evidence="12">
    <location>
        <begin position="224"/>
        <end position="307"/>
    </location>
</feature>
<dbReference type="EMBL" id="GL877409">
    <property type="protein sequence ID" value="ELA47959.1"/>
    <property type="molecule type" value="Genomic_DNA"/>
</dbReference>
<dbReference type="PRINTS" id="PR00119">
    <property type="entry name" value="CATATPASE"/>
</dbReference>
<feature type="transmembrane region" description="Helical" evidence="11">
    <location>
        <begin position="1081"/>
        <end position="1100"/>
    </location>
</feature>
<dbReference type="InterPro" id="IPR036412">
    <property type="entry name" value="HAD-like_sf"/>
</dbReference>
<dbReference type="InterPro" id="IPR023298">
    <property type="entry name" value="ATPase_P-typ_TM_dom_sf"/>
</dbReference>
<keyword evidence="6" id="KW-0460">Magnesium</keyword>
<keyword evidence="3" id="KW-0479">Metal-binding</keyword>
<organism evidence="13 14">
    <name type="scientific">Vavraia culicis (isolate floridensis)</name>
    <name type="common">Microsporidian parasite</name>
    <dbReference type="NCBI Taxonomy" id="948595"/>
    <lineage>
        <taxon>Eukaryota</taxon>
        <taxon>Fungi</taxon>
        <taxon>Fungi incertae sedis</taxon>
        <taxon>Microsporidia</taxon>
        <taxon>Pleistophoridae</taxon>
        <taxon>Vavraia</taxon>
    </lineage>
</organism>
<dbReference type="SUPFAM" id="SSF56784">
    <property type="entry name" value="HAD-like"/>
    <property type="match status" value="1"/>
</dbReference>
<dbReference type="GO" id="GO:0140358">
    <property type="term" value="F:P-type transmembrane transporter activity"/>
    <property type="evidence" value="ECO:0007669"/>
    <property type="project" value="InterPro"/>
</dbReference>
<feature type="transmembrane region" description="Helical" evidence="11">
    <location>
        <begin position="1112"/>
        <end position="1131"/>
    </location>
</feature>
<evidence type="ECO:0000256" key="2">
    <source>
        <dbReference type="ARBA" id="ARBA00022692"/>
    </source>
</evidence>
<evidence type="ECO:0000313" key="13">
    <source>
        <dbReference type="EMBL" id="ELA47959.1"/>
    </source>
</evidence>
<dbReference type="VEuPathDB" id="MicrosporidiaDB:VCUG_00542"/>
<dbReference type="InterPro" id="IPR023214">
    <property type="entry name" value="HAD_sf"/>
</dbReference>
<dbReference type="Gene3D" id="1.20.1110.10">
    <property type="entry name" value="Calcium-transporting ATPase, transmembrane domain"/>
    <property type="match status" value="1"/>
</dbReference>
<evidence type="ECO:0000256" key="9">
    <source>
        <dbReference type="ARBA" id="ARBA00023136"/>
    </source>
</evidence>
<evidence type="ECO:0000256" key="7">
    <source>
        <dbReference type="ARBA" id="ARBA00022967"/>
    </source>
</evidence>
<dbReference type="PROSITE" id="PS00154">
    <property type="entry name" value="ATPASE_E1_E2"/>
    <property type="match status" value="1"/>
</dbReference>
<dbReference type="PANTHER" id="PTHR45630">
    <property type="entry name" value="CATION-TRANSPORTING ATPASE-RELATED"/>
    <property type="match status" value="1"/>
</dbReference>
<keyword evidence="7" id="KW-1278">Translocase</keyword>
<dbReference type="GO" id="GO:0046872">
    <property type="term" value="F:metal ion binding"/>
    <property type="evidence" value="ECO:0007669"/>
    <property type="project" value="UniProtKB-KW"/>
</dbReference>
<dbReference type="SFLD" id="SFLDS00003">
    <property type="entry name" value="Haloacid_Dehalogenase"/>
    <property type="match status" value="1"/>
</dbReference>
<dbReference type="SUPFAM" id="SSF81665">
    <property type="entry name" value="Calcium ATPase, transmembrane domain M"/>
    <property type="match status" value="1"/>
</dbReference>
<dbReference type="SUPFAM" id="SSF81660">
    <property type="entry name" value="Metal cation-transporting ATPase, ATP-binding domain N"/>
    <property type="match status" value="1"/>
</dbReference>
<evidence type="ECO:0000256" key="1">
    <source>
        <dbReference type="ARBA" id="ARBA00004141"/>
    </source>
</evidence>
<evidence type="ECO:0000259" key="12">
    <source>
        <dbReference type="Pfam" id="PF00122"/>
    </source>
</evidence>
<dbReference type="STRING" id="948595.L2GWG0"/>
<dbReference type="RefSeq" id="XP_008073562.1">
    <property type="nucleotide sequence ID" value="XM_008075371.1"/>
</dbReference>
<dbReference type="InterPro" id="IPR006544">
    <property type="entry name" value="P-type_TPase_V"/>
</dbReference>
<feature type="transmembrane region" description="Helical" evidence="11">
    <location>
        <begin position="1151"/>
        <end position="1174"/>
    </location>
</feature>
<evidence type="ECO:0000256" key="3">
    <source>
        <dbReference type="ARBA" id="ARBA00022723"/>
    </source>
</evidence>
<reference evidence="14" key="1">
    <citation type="submission" date="2011-03" db="EMBL/GenBank/DDBJ databases">
        <title>The genome sequence of Vavraia culicis strain floridensis.</title>
        <authorList>
            <consortium name="The Broad Institute Genome Sequencing Platform"/>
            <person name="Cuomo C."/>
            <person name="Becnel J."/>
            <person name="Sanscrainte N."/>
            <person name="Young S.K."/>
            <person name="Zeng Q."/>
            <person name="Gargeya S."/>
            <person name="Fitzgerald M."/>
            <person name="Haas B."/>
            <person name="Abouelleil A."/>
            <person name="Alvarado L."/>
            <person name="Arachchi H.M."/>
            <person name="Berlin A."/>
            <person name="Chapman S.B."/>
            <person name="Gearin G."/>
            <person name="Goldberg J."/>
            <person name="Griggs A."/>
            <person name="Gujja S."/>
            <person name="Hansen M."/>
            <person name="Heiman D."/>
            <person name="Howarth C."/>
            <person name="Larimer J."/>
            <person name="Lui A."/>
            <person name="MacDonald P.J.P."/>
            <person name="McCowen C."/>
            <person name="Montmayeur A."/>
            <person name="Murphy C."/>
            <person name="Neiman D."/>
            <person name="Pearson M."/>
            <person name="Priest M."/>
            <person name="Roberts A."/>
            <person name="Saif S."/>
            <person name="Shea T."/>
            <person name="Sisk P."/>
            <person name="Stolte C."/>
            <person name="Sykes S."/>
            <person name="Wortman J."/>
            <person name="Nusbaum C."/>
            <person name="Birren B."/>
        </authorList>
    </citation>
    <scope>NUCLEOTIDE SEQUENCE [LARGE SCALE GENOMIC DNA]</scope>
    <source>
        <strain evidence="14">floridensis</strain>
    </source>
</reference>
<dbReference type="InterPro" id="IPR018303">
    <property type="entry name" value="ATPase_P-typ_P_site"/>
</dbReference>
<dbReference type="InterPro" id="IPR023299">
    <property type="entry name" value="ATPase_P-typ_cyto_dom_N"/>
</dbReference>
<feature type="transmembrane region" description="Helical" evidence="11">
    <location>
        <begin position="441"/>
        <end position="461"/>
    </location>
</feature>
<sequence>MSTNYSFHNKRIIFVRPYILPLYTIPVFLTINTYLIVLPVALTVFLILLCIWSTRINLLFNYSTDRTGRFIYFDGMVHELQKDERKNKKDRAEKDDGRRAYFMHKHRIFIWDGARINKLKADVHRPIDLYKDLVRFELEHTLPNSMRIDIPSYAQLFYEHFSAPFFVFQIFCGVLWCLDEYVYHSLFTLFMLFVFETGVVFSRRVTMKHYRSMERKESAIDTLVFDGDTYTRKTVSSTDLVPGDVVCIDRTGTVPADMIVLKGCCAVNEAMLTGESLPNYKEDIGELTGMFERQKKHVLFAGTEMVKIEPTRKKRVTVPKGSQGVYAHGGKNTKIDGSINASENRAVRSSVSSDSGVESGRDTWIEESANVYNSGEDASTGKEMNTGNSNTGEINHVHKIDRYSFDDKSVIAMVIETGFGTQQGKLIRKMMTNAPPDNTEAYLFLLFLLVFAVLSSIIVLYQSIKMGKSHYKIMLEIILILTNVVPPELPLELTIAVNAAVHKLLTQGVFCLEPFRIVRAGVLDIACFDKTGTLTESEMVVHRVIAHDEHGVTGILSTCHSLLVEEGEQRRIVGDPLEMSAFAHVNAEVVNESTVCTGGVQYEIKKRFYFSSTLRRMCVVYKESKKRIYKVGMKGAPETVKKFLAQVPDHYDEYRRYATEGYRVLALARKDMHSITESTTRETVESGLTFVGFVLYKSKVKEESRMVVDTLKGAGCMVVMITGDNALTAVAVAKGLDIYNGNVMEGDDITLALDEWERTKGTYRLDYGGDKNKDLGDDDKNRNMNKSASKNTNGVGKCRFTIEEDAKINGDTVGAMLNARKREKTDAADEGSSLSPTVIERMTDLESTEKLDGVRNRSNLMDVSVFARADPKHKERLIRFYKTEGLVTLMCGDGTNDVGALNEADVGVALLVNEQKKTQPESLRDALLNELMDKKVNLGDACVAAPFTIRNGLLSGVLSVVRQGRSTLVTTFQMYKILALNSLITAYSLSFLDSMGIRFNDYQITISGILLAFAFMFLTKCEPLDEISAQRPITGIFNAYFMTSIMLQTAVHIVTTFILVLHIGTPTEYSEKFVPTTLNSSLFILSTSQQVSTFIVNYIGRPFRESFLENTHLRNSLFACLGFCIFVLFEVNVDMNRALEIVDLGDVRLCLLGIMMVDWICCYGLECACAYFLCGRAANRSAKK</sequence>
<evidence type="ECO:0000256" key="10">
    <source>
        <dbReference type="SAM" id="MobiDB-lite"/>
    </source>
</evidence>
<dbReference type="GeneID" id="19878429"/>
<feature type="transmembrane region" description="Helical" evidence="11">
    <location>
        <begin position="1039"/>
        <end position="1061"/>
    </location>
</feature>
<evidence type="ECO:0000256" key="11">
    <source>
        <dbReference type="SAM" id="Phobius"/>
    </source>
</evidence>
<accession>L2GWG0</accession>
<gene>
    <name evidence="13" type="ORF">VCUG_00542</name>
</gene>
<dbReference type="SUPFAM" id="SSF81653">
    <property type="entry name" value="Calcium ATPase, transduction domain A"/>
    <property type="match status" value="1"/>
</dbReference>
<evidence type="ECO:0000256" key="6">
    <source>
        <dbReference type="ARBA" id="ARBA00022842"/>
    </source>
</evidence>
<dbReference type="GO" id="GO:0016020">
    <property type="term" value="C:membrane"/>
    <property type="evidence" value="ECO:0007669"/>
    <property type="project" value="UniProtKB-SubCell"/>
</dbReference>
<dbReference type="Gene3D" id="2.70.150.10">
    <property type="entry name" value="Calcium-transporting ATPase, cytoplasmic transduction domain A"/>
    <property type="match status" value="2"/>
</dbReference>